<feature type="domain" description="Ice-binding protein C-terminal" evidence="2">
    <location>
        <begin position="172"/>
        <end position="195"/>
    </location>
</feature>
<dbReference type="EMBL" id="JACHNZ010000021">
    <property type="protein sequence ID" value="MBB4632427.1"/>
    <property type="molecule type" value="Genomic_DNA"/>
</dbReference>
<dbReference type="RefSeq" id="WP_184068967.1">
    <property type="nucleotide sequence ID" value="NZ_JACHNZ010000021.1"/>
</dbReference>
<dbReference type="AlphaFoldDB" id="A0A7W7B1T2"/>
<comment type="caution">
    <text evidence="3">The sequence shown here is derived from an EMBL/GenBank/DDBJ whole genome shotgun (WGS) entry which is preliminary data.</text>
</comment>
<evidence type="ECO:0000313" key="4">
    <source>
        <dbReference type="Proteomes" id="UP000566324"/>
    </source>
</evidence>
<name>A0A7W7B1T2_9SPHN</name>
<dbReference type="Pfam" id="PF07589">
    <property type="entry name" value="PEP-CTERM"/>
    <property type="match status" value="1"/>
</dbReference>
<sequence length="198" mass="20501">MKTILLTAAAVGALAALSAPANAALMACPAAHTADGTSKVFYAGGSAASACQYLDNADPGNVANLGNINAADFFGYSDWTINVDKFDLEPSASSGTWALAGVDFEAYDYMIVFKGGNTNLIAFLLNEEASSGDWNTPLTDPPFDLPGASTAAGVSHFTIVKRYNPETPPPVDVPEPAALALFGLGLMGLGMARRRRHG</sequence>
<feature type="signal peptide" evidence="1">
    <location>
        <begin position="1"/>
        <end position="23"/>
    </location>
</feature>
<gene>
    <name evidence="3" type="ORF">GGQ98_002052</name>
</gene>
<keyword evidence="1" id="KW-0732">Signal</keyword>
<accession>A0A7W7B1T2</accession>
<evidence type="ECO:0000256" key="1">
    <source>
        <dbReference type="SAM" id="SignalP"/>
    </source>
</evidence>
<organism evidence="3 4">
    <name type="scientific">Sphingosinicella soli</name>
    <dbReference type="NCBI Taxonomy" id="333708"/>
    <lineage>
        <taxon>Bacteria</taxon>
        <taxon>Pseudomonadati</taxon>
        <taxon>Pseudomonadota</taxon>
        <taxon>Alphaproteobacteria</taxon>
        <taxon>Sphingomonadales</taxon>
        <taxon>Sphingosinicellaceae</taxon>
        <taxon>Sphingosinicella</taxon>
    </lineage>
</organism>
<dbReference type="Proteomes" id="UP000566324">
    <property type="component" value="Unassembled WGS sequence"/>
</dbReference>
<dbReference type="InterPro" id="IPR013424">
    <property type="entry name" value="Ice-binding_C"/>
</dbReference>
<evidence type="ECO:0000259" key="2">
    <source>
        <dbReference type="Pfam" id="PF07589"/>
    </source>
</evidence>
<proteinExistence type="predicted"/>
<dbReference type="NCBIfam" id="TIGR02595">
    <property type="entry name" value="PEP_CTERM"/>
    <property type="match status" value="1"/>
</dbReference>
<protein>
    <recommendedName>
        <fullName evidence="2">Ice-binding protein C-terminal domain-containing protein</fullName>
    </recommendedName>
</protein>
<feature type="chain" id="PRO_5030661795" description="Ice-binding protein C-terminal domain-containing protein" evidence="1">
    <location>
        <begin position="24"/>
        <end position="198"/>
    </location>
</feature>
<evidence type="ECO:0000313" key="3">
    <source>
        <dbReference type="EMBL" id="MBB4632427.1"/>
    </source>
</evidence>
<reference evidence="3 4" key="1">
    <citation type="submission" date="2020-08" db="EMBL/GenBank/DDBJ databases">
        <title>Genomic Encyclopedia of Type Strains, Phase IV (KMG-IV): sequencing the most valuable type-strain genomes for metagenomic binning, comparative biology and taxonomic classification.</title>
        <authorList>
            <person name="Goeker M."/>
        </authorList>
    </citation>
    <scope>NUCLEOTIDE SEQUENCE [LARGE SCALE GENOMIC DNA]</scope>
    <source>
        <strain evidence="3 4">DSM 17328</strain>
    </source>
</reference>
<keyword evidence="4" id="KW-1185">Reference proteome</keyword>
<dbReference type="PROSITE" id="PS51257">
    <property type="entry name" value="PROKAR_LIPOPROTEIN"/>
    <property type="match status" value="1"/>
</dbReference>